<sequence length="112" mass="12778">MPADQHFADQDLAGHIHADQMPADQHFADQNLADQHHVTAYSTTSLLSPCVLEKNIYNYKVASEVSGFGGEPRAYPLHHYIDREVQRAEIRPVLIRRWQGCWRTPYAVHAEA</sequence>
<protein>
    <submittedName>
        <fullName evidence="1">Uncharacterized protein</fullName>
    </submittedName>
</protein>
<accession>A0ABR1SH85</accession>
<dbReference type="Proteomes" id="UP001396898">
    <property type="component" value="Unassembled WGS sequence"/>
</dbReference>
<reference evidence="1 2" key="1">
    <citation type="submission" date="2023-01" db="EMBL/GenBank/DDBJ databases">
        <title>Analysis of 21 Apiospora genomes using comparative genomics revels a genus with tremendous synthesis potential of carbohydrate active enzymes and secondary metabolites.</title>
        <authorList>
            <person name="Sorensen T."/>
        </authorList>
    </citation>
    <scope>NUCLEOTIDE SEQUENCE [LARGE SCALE GENOMIC DNA]</scope>
    <source>
        <strain evidence="1 2">CBS 20057</strain>
    </source>
</reference>
<evidence type="ECO:0000313" key="1">
    <source>
        <dbReference type="EMBL" id="KAK8033687.1"/>
    </source>
</evidence>
<organism evidence="1 2">
    <name type="scientific">Apiospora marii</name>
    <dbReference type="NCBI Taxonomy" id="335849"/>
    <lineage>
        <taxon>Eukaryota</taxon>
        <taxon>Fungi</taxon>
        <taxon>Dikarya</taxon>
        <taxon>Ascomycota</taxon>
        <taxon>Pezizomycotina</taxon>
        <taxon>Sordariomycetes</taxon>
        <taxon>Xylariomycetidae</taxon>
        <taxon>Amphisphaeriales</taxon>
        <taxon>Apiosporaceae</taxon>
        <taxon>Apiospora</taxon>
    </lineage>
</organism>
<comment type="caution">
    <text evidence="1">The sequence shown here is derived from an EMBL/GenBank/DDBJ whole genome shotgun (WGS) entry which is preliminary data.</text>
</comment>
<dbReference type="EMBL" id="JAQQWI010000006">
    <property type="protein sequence ID" value="KAK8033687.1"/>
    <property type="molecule type" value="Genomic_DNA"/>
</dbReference>
<name>A0ABR1SH85_9PEZI</name>
<keyword evidence="2" id="KW-1185">Reference proteome</keyword>
<gene>
    <name evidence="1" type="ORF">PG991_003085</name>
</gene>
<proteinExistence type="predicted"/>
<evidence type="ECO:0000313" key="2">
    <source>
        <dbReference type="Proteomes" id="UP001396898"/>
    </source>
</evidence>